<evidence type="ECO:0000313" key="1">
    <source>
        <dbReference type="EMBL" id="UOE39881.1"/>
    </source>
</evidence>
<dbReference type="Proteomes" id="UP000831460">
    <property type="component" value="Chromosome"/>
</dbReference>
<sequence>MKFLLILLFSMNYSQNLEFTIDSKIYFEKELIENILYNSKTGVYQEANFDRYTFIDTLNLKKEVFTANIYLNPKQRKKIDSLFYKSSLCKNRAILNSMGQTSYSDTNINFYYKNKRINNNAEKMNAFELEKFRIILNEILNCVRNSDEYKKVFFWKYEKK</sequence>
<protein>
    <submittedName>
        <fullName evidence="1">Uncharacterized protein</fullName>
    </submittedName>
</protein>
<proteinExistence type="predicted"/>
<gene>
    <name evidence="1" type="ORF">MTP09_08065</name>
</gene>
<dbReference type="RefSeq" id="WP_243547747.1">
    <property type="nucleotide sequence ID" value="NZ_CP094532.1"/>
</dbReference>
<organism evidence="1 2">
    <name type="scientific">Chryseobacterium suipulveris</name>
    <dbReference type="NCBI Taxonomy" id="2929800"/>
    <lineage>
        <taxon>Bacteria</taxon>
        <taxon>Pseudomonadati</taxon>
        <taxon>Bacteroidota</taxon>
        <taxon>Flavobacteriia</taxon>
        <taxon>Flavobacteriales</taxon>
        <taxon>Weeksellaceae</taxon>
        <taxon>Chryseobacterium group</taxon>
        <taxon>Chryseobacterium</taxon>
    </lineage>
</organism>
<name>A0ABY4BQ20_9FLAO</name>
<keyword evidence="2" id="KW-1185">Reference proteome</keyword>
<reference evidence="1 2" key="1">
    <citation type="submission" date="2022-03" db="EMBL/GenBank/DDBJ databases">
        <title>Chryseobacterium sp. isolated from particulate matters in swine house.</title>
        <authorList>
            <person name="Won M."/>
            <person name="Kim S.-J."/>
            <person name="Kwon S.-W."/>
        </authorList>
    </citation>
    <scope>NUCLEOTIDE SEQUENCE [LARGE SCALE GENOMIC DNA]</scope>
    <source>
        <strain evidence="1 2">SC2-2</strain>
    </source>
</reference>
<accession>A0ABY4BQ20</accession>
<dbReference type="EMBL" id="CP094532">
    <property type="protein sequence ID" value="UOE39881.1"/>
    <property type="molecule type" value="Genomic_DNA"/>
</dbReference>
<evidence type="ECO:0000313" key="2">
    <source>
        <dbReference type="Proteomes" id="UP000831460"/>
    </source>
</evidence>